<reference evidence="3" key="1">
    <citation type="submission" date="2013-05" db="EMBL/GenBank/DDBJ databases">
        <title>The Genome sequence of Mucor circinelloides f. circinelloides 1006PhL.</title>
        <authorList>
            <consortium name="The Broad Institute Genomics Platform"/>
            <person name="Cuomo C."/>
            <person name="Earl A."/>
            <person name="Findley K."/>
            <person name="Lee S.C."/>
            <person name="Walker B."/>
            <person name="Young S."/>
            <person name="Zeng Q."/>
            <person name="Gargeya S."/>
            <person name="Fitzgerald M."/>
            <person name="Haas B."/>
            <person name="Abouelleil A."/>
            <person name="Allen A.W."/>
            <person name="Alvarado L."/>
            <person name="Arachchi H.M."/>
            <person name="Berlin A.M."/>
            <person name="Chapman S.B."/>
            <person name="Gainer-Dewar J."/>
            <person name="Goldberg J."/>
            <person name="Griggs A."/>
            <person name="Gujja S."/>
            <person name="Hansen M."/>
            <person name="Howarth C."/>
            <person name="Imamovic A."/>
            <person name="Ireland A."/>
            <person name="Larimer J."/>
            <person name="McCowan C."/>
            <person name="Murphy C."/>
            <person name="Pearson M."/>
            <person name="Poon T.W."/>
            <person name="Priest M."/>
            <person name="Roberts A."/>
            <person name="Saif S."/>
            <person name="Shea T."/>
            <person name="Sisk P."/>
            <person name="Sykes S."/>
            <person name="Wortman J."/>
            <person name="Nusbaum C."/>
            <person name="Birren B."/>
        </authorList>
    </citation>
    <scope>NUCLEOTIDE SEQUENCE [LARGE SCALE GENOMIC DNA]</scope>
    <source>
        <strain evidence="3">1006PhL</strain>
    </source>
</reference>
<dbReference type="InParanoid" id="S2JB71"/>
<gene>
    <name evidence="2" type="ORF">HMPREF1544_06272</name>
</gene>
<dbReference type="AlphaFoldDB" id="S2JB71"/>
<feature type="compositionally biased region" description="Low complexity" evidence="1">
    <location>
        <begin position="262"/>
        <end position="272"/>
    </location>
</feature>
<feature type="region of interest" description="Disordered" evidence="1">
    <location>
        <begin position="153"/>
        <end position="179"/>
    </location>
</feature>
<evidence type="ECO:0000256" key="1">
    <source>
        <dbReference type="SAM" id="MobiDB-lite"/>
    </source>
</evidence>
<keyword evidence="3" id="KW-1185">Reference proteome</keyword>
<evidence type="ECO:0000313" key="2">
    <source>
        <dbReference type="EMBL" id="EPB86949.1"/>
    </source>
</evidence>
<feature type="region of interest" description="Disordered" evidence="1">
    <location>
        <begin position="112"/>
        <end position="139"/>
    </location>
</feature>
<dbReference type="EMBL" id="KE123978">
    <property type="protein sequence ID" value="EPB86949.1"/>
    <property type="molecule type" value="Genomic_DNA"/>
</dbReference>
<sequence>MSLDDDLSLSFASSMGIENIQDEYLDRSNLYTDLDQLEKSVDAEFEEYMNRARSFPFKQDDKSLDDASVHSDYEILGEESADLLNQDVEQEDIDDGDNDSWQRYLANRHSDEHYNVKPLRDPSFSKSHSRSTSPGEYFGARSLPFNHDWQEQAEADHRTHSSYSSSSSSSRNRQKTALQKSLDSRFISLPKSLGIYPRYELPDIELHHPYTQKQTYSNGSSVSSTRQQCSSREQRRQQRELQQQLQHAQSDNSDYQQKRVPSSLNTSTQSSSHALVPYTIEPSSSPLEFVCEISPKTVYAKVVHLRIQNTSSTSVRNFSLFSAKNMLDFEMSEGLILEHEVVEIKIKIQSNALAQYQRQHCSKGEYPFLSDKILVLMDHRHVNELDVNIDFIALQDQQEEDEEEAKSLDKTQQQHLIQHNLLLSHRPKCRFCALEKGYPLYNLEADGEHTEEDTLKLMEATSRCLKNEMAKYLSASWDTFGARKVLALQSINNTITLLATKRVNGNKWAFIEQRSALIPRDWEDRLHWIKVMELFLKLNDLLAEQVNVTQRLKKEHVGLIKVDVNNTIGHTLNEYASN</sequence>
<dbReference type="OrthoDB" id="2278152at2759"/>
<dbReference type="OMA" id="DGDNDSW"/>
<accession>S2JB71</accession>
<proteinExistence type="predicted"/>
<organism evidence="2 3">
    <name type="scientific">Mucor circinelloides f. circinelloides (strain 1006PhL)</name>
    <name type="common">Mucormycosis agent</name>
    <name type="synonym">Calyptromyces circinelloides</name>
    <dbReference type="NCBI Taxonomy" id="1220926"/>
    <lineage>
        <taxon>Eukaryota</taxon>
        <taxon>Fungi</taxon>
        <taxon>Fungi incertae sedis</taxon>
        <taxon>Mucoromycota</taxon>
        <taxon>Mucoromycotina</taxon>
        <taxon>Mucoromycetes</taxon>
        <taxon>Mucorales</taxon>
        <taxon>Mucorineae</taxon>
        <taxon>Mucoraceae</taxon>
        <taxon>Mucor</taxon>
    </lineage>
</organism>
<feature type="compositionally biased region" description="Low complexity" evidence="1">
    <location>
        <begin position="161"/>
        <end position="170"/>
    </location>
</feature>
<evidence type="ECO:0000313" key="3">
    <source>
        <dbReference type="Proteomes" id="UP000014254"/>
    </source>
</evidence>
<name>S2JB71_MUCC1</name>
<protein>
    <submittedName>
        <fullName evidence="2">Uncharacterized protein</fullName>
    </submittedName>
</protein>
<dbReference type="Proteomes" id="UP000014254">
    <property type="component" value="Unassembled WGS sequence"/>
</dbReference>
<dbReference type="VEuPathDB" id="FungiDB:HMPREF1544_06272"/>
<feature type="region of interest" description="Disordered" evidence="1">
    <location>
        <begin position="213"/>
        <end position="272"/>
    </location>
</feature>
<feature type="compositionally biased region" description="Low complexity" evidence="1">
    <location>
        <begin position="220"/>
        <end position="231"/>
    </location>
</feature>
<feature type="compositionally biased region" description="Polar residues" evidence="1">
    <location>
        <begin position="124"/>
        <end position="134"/>
    </location>
</feature>